<evidence type="ECO:0000256" key="2">
    <source>
        <dbReference type="SAM" id="SignalP"/>
    </source>
</evidence>
<sequence length="89" mass="9498">MKLTSILSTSLFAAMAVLSISAQAASDTDKAAEVKAPAENVKPVKPASQKRHSHLEEKTGVPQSMPEATSDKPNAAKDMSKHYHPRDGK</sequence>
<dbReference type="Proteomes" id="UP000886602">
    <property type="component" value="Unassembled WGS sequence"/>
</dbReference>
<keyword evidence="2" id="KW-0732">Signal</keyword>
<evidence type="ECO:0000313" key="3">
    <source>
        <dbReference type="EMBL" id="MBK7421674.1"/>
    </source>
</evidence>
<proteinExistence type="predicted"/>
<evidence type="ECO:0000256" key="1">
    <source>
        <dbReference type="SAM" id="MobiDB-lite"/>
    </source>
</evidence>
<feature type="signal peptide" evidence="2">
    <location>
        <begin position="1"/>
        <end position="24"/>
    </location>
</feature>
<reference evidence="3" key="1">
    <citation type="submission" date="2020-10" db="EMBL/GenBank/DDBJ databases">
        <title>Connecting structure to function with the recovery of over 1000 high-quality activated sludge metagenome-assembled genomes encoding full-length rRNA genes using long-read sequencing.</title>
        <authorList>
            <person name="Singleton C.M."/>
            <person name="Petriglieri F."/>
            <person name="Kristensen J.M."/>
            <person name="Kirkegaard R.H."/>
            <person name="Michaelsen T.Y."/>
            <person name="Andersen M.H."/>
            <person name="Karst S.M."/>
            <person name="Dueholm M.S."/>
            <person name="Nielsen P.H."/>
            <person name="Albertsen M."/>
        </authorList>
    </citation>
    <scope>NUCLEOTIDE SEQUENCE</scope>
    <source>
        <strain evidence="3">EsbW_18-Q3-R4-48_MAXAC.044</strain>
    </source>
</reference>
<feature type="region of interest" description="Disordered" evidence="1">
    <location>
        <begin position="25"/>
        <end position="89"/>
    </location>
</feature>
<gene>
    <name evidence="3" type="ORF">IPJ48_00460</name>
</gene>
<dbReference type="EMBL" id="JADJNC010000002">
    <property type="protein sequence ID" value="MBK7421674.1"/>
    <property type="molecule type" value="Genomic_DNA"/>
</dbReference>
<accession>A0A9D7F410</accession>
<comment type="caution">
    <text evidence="3">The sequence shown here is derived from an EMBL/GenBank/DDBJ whole genome shotgun (WGS) entry which is preliminary data.</text>
</comment>
<feature type="chain" id="PRO_5038448692" evidence="2">
    <location>
        <begin position="25"/>
        <end position="89"/>
    </location>
</feature>
<feature type="compositionally biased region" description="Basic and acidic residues" evidence="1">
    <location>
        <begin position="74"/>
        <end position="89"/>
    </location>
</feature>
<organism evidence="3 4">
    <name type="scientific">Candidatus Propionivibrio dominans</name>
    <dbReference type="NCBI Taxonomy" id="2954373"/>
    <lineage>
        <taxon>Bacteria</taxon>
        <taxon>Pseudomonadati</taxon>
        <taxon>Pseudomonadota</taxon>
        <taxon>Betaproteobacteria</taxon>
        <taxon>Rhodocyclales</taxon>
        <taxon>Rhodocyclaceae</taxon>
        <taxon>Propionivibrio</taxon>
    </lineage>
</organism>
<evidence type="ECO:0000313" key="4">
    <source>
        <dbReference type="Proteomes" id="UP000886602"/>
    </source>
</evidence>
<protein>
    <submittedName>
        <fullName evidence="3">Uncharacterized protein</fullName>
    </submittedName>
</protein>
<dbReference type="AlphaFoldDB" id="A0A9D7F410"/>
<name>A0A9D7F410_9RHOO</name>